<organism evidence="7 8">
    <name type="scientific">Streptomyces marianii</name>
    <dbReference type="NCBI Taxonomy" id="1817406"/>
    <lineage>
        <taxon>Bacteria</taxon>
        <taxon>Bacillati</taxon>
        <taxon>Actinomycetota</taxon>
        <taxon>Actinomycetes</taxon>
        <taxon>Kitasatosporales</taxon>
        <taxon>Streptomycetaceae</taxon>
        <taxon>Streptomyces</taxon>
    </lineage>
</organism>
<dbReference type="CDD" id="cd00831">
    <property type="entry name" value="CHS_like"/>
    <property type="match status" value="1"/>
</dbReference>
<protein>
    <submittedName>
        <fullName evidence="7">Type III polyketide synthase</fullName>
    </submittedName>
</protein>
<dbReference type="GO" id="GO:0030639">
    <property type="term" value="P:polyketide biosynthetic process"/>
    <property type="evidence" value="ECO:0007669"/>
    <property type="project" value="TreeGrafter"/>
</dbReference>
<name>A0A5R9E1C0_9ACTN</name>
<dbReference type="Proteomes" id="UP000305921">
    <property type="component" value="Unassembled WGS sequence"/>
</dbReference>
<dbReference type="InterPro" id="IPR001099">
    <property type="entry name" value="Chalcone/stilbene_synt_N"/>
</dbReference>
<evidence type="ECO:0000256" key="3">
    <source>
        <dbReference type="ARBA" id="ARBA00023315"/>
    </source>
</evidence>
<dbReference type="RefSeq" id="WP_138051542.1">
    <property type="nucleotide sequence ID" value="NZ_VAWE01000001.1"/>
</dbReference>
<dbReference type="AlphaFoldDB" id="A0A5R9E1C0"/>
<dbReference type="EMBL" id="VAWE01000001">
    <property type="protein sequence ID" value="TLQ42134.1"/>
    <property type="molecule type" value="Genomic_DNA"/>
</dbReference>
<evidence type="ECO:0000256" key="4">
    <source>
        <dbReference type="PIRSR" id="PIRSR000451-1"/>
    </source>
</evidence>
<keyword evidence="3" id="KW-0012">Acyltransferase</keyword>
<reference evidence="7 8" key="1">
    <citation type="submission" date="2019-05" db="EMBL/GenBank/DDBJ databases">
        <title>Streptomyces marianii sp. nov., a novel marine actinomycete from southern coast of India.</title>
        <authorList>
            <person name="Iniyan A.M."/>
            <person name="Wink J."/>
            <person name="Ramprasad E."/>
            <person name="Ramana C.V."/>
            <person name="Bunk B."/>
            <person name="Sproer C."/>
            <person name="Joseph F.-J.R.S."/>
            <person name="Vincent S.G.P."/>
        </authorList>
    </citation>
    <scope>NUCLEOTIDE SEQUENCE [LARGE SCALE GENOMIC DNA]</scope>
    <source>
        <strain evidence="7 8">ICN19</strain>
    </source>
</reference>
<dbReference type="Gene3D" id="3.40.47.10">
    <property type="match status" value="2"/>
</dbReference>
<keyword evidence="8" id="KW-1185">Reference proteome</keyword>
<dbReference type="GO" id="GO:0016747">
    <property type="term" value="F:acyltransferase activity, transferring groups other than amino-acyl groups"/>
    <property type="evidence" value="ECO:0007669"/>
    <property type="project" value="InterPro"/>
</dbReference>
<evidence type="ECO:0000256" key="2">
    <source>
        <dbReference type="ARBA" id="ARBA00022679"/>
    </source>
</evidence>
<evidence type="ECO:0000256" key="1">
    <source>
        <dbReference type="ARBA" id="ARBA00005531"/>
    </source>
</evidence>
<feature type="domain" description="Chalcone/stilbene synthase C-terminal" evidence="6">
    <location>
        <begin position="232"/>
        <end position="365"/>
    </location>
</feature>
<sequence>MTRVLAVSAVFPPHRHPQAEIAEELARRLPPAADPGLLRRVHASVGVEARHLALPLDRYGRLDGFGQCNDIYLELARDLGTRAVRAAVDEAGVAPEEVDVIVSTSVTGIAAPSLDARLATAAGLRPDVRRVPLFGLGCAGGAAGTARLHDQLAGRPGDVGLLLSVELCSLTLQSADTSMANLVSGALFGDGAAALVAVGTEHPRHAVRPGGGTGGHPYAGRPGPVVVDCRSRLHPGTEHLLGWHVGEWGLRPVLGSELPDVVRLHVGEEIASFLAEHDLKPQDVAAWVCHPGGPKVLDVLADVLGLPEEALSPSRRSLARAGNLSSASVLHVLRDTLVDGPPEPGAPGLMLAFGPGFSSELVLLRW</sequence>
<evidence type="ECO:0000313" key="8">
    <source>
        <dbReference type="Proteomes" id="UP000305921"/>
    </source>
</evidence>
<evidence type="ECO:0000259" key="5">
    <source>
        <dbReference type="Pfam" id="PF00195"/>
    </source>
</evidence>
<dbReference type="InterPro" id="IPR012328">
    <property type="entry name" value="Chalcone/stilbene_synt_C"/>
</dbReference>
<dbReference type="PIRSF" id="PIRSF000451">
    <property type="entry name" value="PKS_III"/>
    <property type="match status" value="1"/>
</dbReference>
<gene>
    <name evidence="7" type="ORF">FEF34_01745</name>
</gene>
<evidence type="ECO:0000313" key="7">
    <source>
        <dbReference type="EMBL" id="TLQ42134.1"/>
    </source>
</evidence>
<dbReference type="OrthoDB" id="9786288at2"/>
<dbReference type="SUPFAM" id="SSF53901">
    <property type="entry name" value="Thiolase-like"/>
    <property type="match status" value="1"/>
</dbReference>
<dbReference type="Pfam" id="PF00195">
    <property type="entry name" value="Chal_sti_synt_N"/>
    <property type="match status" value="1"/>
</dbReference>
<dbReference type="PANTHER" id="PTHR11877">
    <property type="entry name" value="HYDROXYMETHYLGLUTARYL-COA SYNTHASE"/>
    <property type="match status" value="1"/>
</dbReference>
<evidence type="ECO:0000259" key="6">
    <source>
        <dbReference type="Pfam" id="PF02797"/>
    </source>
</evidence>
<dbReference type="InterPro" id="IPR016039">
    <property type="entry name" value="Thiolase-like"/>
</dbReference>
<feature type="domain" description="Chalcone/stilbene synthase N-terminal" evidence="5">
    <location>
        <begin position="69"/>
        <end position="199"/>
    </location>
</feature>
<comment type="similarity">
    <text evidence="1">Belongs to the thiolase-like superfamily. Chalcone/stilbene synthases family.</text>
</comment>
<accession>A0A5R9E1C0</accession>
<dbReference type="InterPro" id="IPR011141">
    <property type="entry name" value="Polyketide_synthase_type-III"/>
</dbReference>
<keyword evidence="2" id="KW-0808">Transferase</keyword>
<dbReference type="Pfam" id="PF02797">
    <property type="entry name" value="Chal_sti_synt_C"/>
    <property type="match status" value="1"/>
</dbReference>
<feature type="active site" description="Acyl-thioester intermediate" evidence="4">
    <location>
        <position position="138"/>
    </location>
</feature>
<dbReference type="PANTHER" id="PTHR11877:SF99">
    <property type="entry name" value="1,3,6,8-TETRAHYDROXYNAPHTHALENE SYNTHASE"/>
    <property type="match status" value="1"/>
</dbReference>
<comment type="caution">
    <text evidence="7">The sequence shown here is derived from an EMBL/GenBank/DDBJ whole genome shotgun (WGS) entry which is preliminary data.</text>
</comment>
<proteinExistence type="inferred from homology"/>